<sequence>MTQEASALAQPSQPAAPRLHLTTLAEHPPTPTLPAAGTYTVRHPPLLHRLPHGLMSPLTQSGSLVILLLIRTFIPIHSFTLFPGNLDIGQIHTHQNPHPLFHSLPYSFRPFLTHS</sequence>
<feature type="compositionally biased region" description="Low complexity" evidence="1">
    <location>
        <begin position="1"/>
        <end position="17"/>
    </location>
</feature>
<evidence type="ECO:0000313" key="3">
    <source>
        <dbReference type="Proteomes" id="UP000324222"/>
    </source>
</evidence>
<evidence type="ECO:0000313" key="2">
    <source>
        <dbReference type="EMBL" id="MPC24184.1"/>
    </source>
</evidence>
<dbReference type="EMBL" id="VSRR010001298">
    <property type="protein sequence ID" value="MPC24184.1"/>
    <property type="molecule type" value="Genomic_DNA"/>
</dbReference>
<name>A0A5B7DSX4_PORTR</name>
<evidence type="ECO:0000256" key="1">
    <source>
        <dbReference type="SAM" id="MobiDB-lite"/>
    </source>
</evidence>
<comment type="caution">
    <text evidence="2">The sequence shown here is derived from an EMBL/GenBank/DDBJ whole genome shotgun (WGS) entry which is preliminary data.</text>
</comment>
<keyword evidence="3" id="KW-1185">Reference proteome</keyword>
<organism evidence="2 3">
    <name type="scientific">Portunus trituberculatus</name>
    <name type="common">Swimming crab</name>
    <name type="synonym">Neptunus trituberculatus</name>
    <dbReference type="NCBI Taxonomy" id="210409"/>
    <lineage>
        <taxon>Eukaryota</taxon>
        <taxon>Metazoa</taxon>
        <taxon>Ecdysozoa</taxon>
        <taxon>Arthropoda</taxon>
        <taxon>Crustacea</taxon>
        <taxon>Multicrustacea</taxon>
        <taxon>Malacostraca</taxon>
        <taxon>Eumalacostraca</taxon>
        <taxon>Eucarida</taxon>
        <taxon>Decapoda</taxon>
        <taxon>Pleocyemata</taxon>
        <taxon>Brachyura</taxon>
        <taxon>Eubrachyura</taxon>
        <taxon>Portunoidea</taxon>
        <taxon>Portunidae</taxon>
        <taxon>Portuninae</taxon>
        <taxon>Portunus</taxon>
    </lineage>
</organism>
<feature type="region of interest" description="Disordered" evidence="1">
    <location>
        <begin position="1"/>
        <end position="38"/>
    </location>
</feature>
<accession>A0A5B7DSX4</accession>
<dbReference type="AlphaFoldDB" id="A0A5B7DSX4"/>
<protein>
    <submittedName>
        <fullName evidence="2">Uncharacterized protein</fullName>
    </submittedName>
</protein>
<proteinExistence type="predicted"/>
<dbReference type="Proteomes" id="UP000324222">
    <property type="component" value="Unassembled WGS sequence"/>
</dbReference>
<reference evidence="2 3" key="1">
    <citation type="submission" date="2019-05" db="EMBL/GenBank/DDBJ databases">
        <title>Another draft genome of Portunus trituberculatus and its Hox gene families provides insights of decapod evolution.</title>
        <authorList>
            <person name="Jeong J.-H."/>
            <person name="Song I."/>
            <person name="Kim S."/>
            <person name="Choi T."/>
            <person name="Kim D."/>
            <person name="Ryu S."/>
            <person name="Kim W."/>
        </authorList>
    </citation>
    <scope>NUCLEOTIDE SEQUENCE [LARGE SCALE GENOMIC DNA]</scope>
    <source>
        <tissue evidence="2">Muscle</tissue>
    </source>
</reference>
<gene>
    <name evidence="2" type="ORF">E2C01_017259</name>
</gene>